<accession>A0A8H4IZD9</accession>
<keyword evidence="4" id="KW-0378">Hydrolase</keyword>
<name>A0A8H4IZD9_9PEZI</name>
<keyword evidence="8" id="KW-1185">Reference proteome</keyword>
<dbReference type="OrthoDB" id="10250730at2759"/>
<evidence type="ECO:0000259" key="6">
    <source>
        <dbReference type="SMART" id="SM00849"/>
    </source>
</evidence>
<keyword evidence="3" id="KW-0479">Metal-binding</keyword>
<evidence type="ECO:0000256" key="5">
    <source>
        <dbReference type="ARBA" id="ARBA00022833"/>
    </source>
</evidence>
<evidence type="ECO:0000256" key="4">
    <source>
        <dbReference type="ARBA" id="ARBA00022801"/>
    </source>
</evidence>
<dbReference type="GO" id="GO:0046872">
    <property type="term" value="F:metal ion binding"/>
    <property type="evidence" value="ECO:0007669"/>
    <property type="project" value="UniProtKB-KW"/>
</dbReference>
<evidence type="ECO:0000313" key="7">
    <source>
        <dbReference type="EMBL" id="KAF4309112.1"/>
    </source>
</evidence>
<dbReference type="PANTHER" id="PTHR42978">
    <property type="entry name" value="QUORUM-QUENCHING LACTONASE YTNP-RELATED-RELATED"/>
    <property type="match status" value="1"/>
</dbReference>
<sequence>MPSPTTVTVSALDGGHLTLPENLFIASAPPTTRTTVPSLSFLIHHAPTSTRLLFDLGLKRDLAAYAPAQQHHIDQRRPLTTAPDVAASLRAGHLDPAAAITAVLLSHVHWDHVGTPADFPRATFVVGPGTLDVLARGAGPLYPAAIFNADELPLDRTLELPPVLGGAADEGAPGGARVRAAPEEKRTGHAWVRLGGFEAAIDYFGDGSLWVVDAPGHLYGHVNVLARVGERRWVYLGGDCCHDPRILAGEKGIALYDDGKGGLRSVHVDTEQARATLDRIGEFLSEGRVGGEEAAEVEVVVAHDKKWREGNGHRFFPGHL</sequence>
<protein>
    <recommendedName>
        <fullName evidence="6">Metallo-beta-lactamase domain-containing protein</fullName>
    </recommendedName>
</protein>
<dbReference type="SMART" id="SM00849">
    <property type="entry name" value="Lactamase_B"/>
    <property type="match status" value="1"/>
</dbReference>
<evidence type="ECO:0000256" key="3">
    <source>
        <dbReference type="ARBA" id="ARBA00022723"/>
    </source>
</evidence>
<keyword evidence="5" id="KW-0862">Zinc</keyword>
<dbReference type="Proteomes" id="UP000572817">
    <property type="component" value="Unassembled WGS sequence"/>
</dbReference>
<dbReference type="EMBL" id="WWBZ02000016">
    <property type="protein sequence ID" value="KAF4309112.1"/>
    <property type="molecule type" value="Genomic_DNA"/>
</dbReference>
<evidence type="ECO:0000256" key="2">
    <source>
        <dbReference type="ARBA" id="ARBA00007749"/>
    </source>
</evidence>
<evidence type="ECO:0000256" key="1">
    <source>
        <dbReference type="ARBA" id="ARBA00001947"/>
    </source>
</evidence>
<organism evidence="7 8">
    <name type="scientific">Botryosphaeria dothidea</name>
    <dbReference type="NCBI Taxonomy" id="55169"/>
    <lineage>
        <taxon>Eukaryota</taxon>
        <taxon>Fungi</taxon>
        <taxon>Dikarya</taxon>
        <taxon>Ascomycota</taxon>
        <taxon>Pezizomycotina</taxon>
        <taxon>Dothideomycetes</taxon>
        <taxon>Dothideomycetes incertae sedis</taxon>
        <taxon>Botryosphaeriales</taxon>
        <taxon>Botryosphaeriaceae</taxon>
        <taxon>Botryosphaeria</taxon>
    </lineage>
</organism>
<dbReference type="InterPro" id="IPR036866">
    <property type="entry name" value="RibonucZ/Hydroxyglut_hydro"/>
</dbReference>
<comment type="similarity">
    <text evidence="2">Belongs to the metallo-beta-lactamase superfamily.</text>
</comment>
<dbReference type="CDD" id="cd07730">
    <property type="entry name" value="metallo-hydrolase-like_MBL-fold"/>
    <property type="match status" value="1"/>
</dbReference>
<proteinExistence type="inferred from homology"/>
<comment type="cofactor">
    <cofactor evidence="1">
        <name>Zn(2+)</name>
        <dbReference type="ChEBI" id="CHEBI:29105"/>
    </cofactor>
</comment>
<dbReference type="GO" id="GO:0016787">
    <property type="term" value="F:hydrolase activity"/>
    <property type="evidence" value="ECO:0007669"/>
    <property type="project" value="UniProtKB-KW"/>
</dbReference>
<dbReference type="InterPro" id="IPR051013">
    <property type="entry name" value="MBL_superfamily_lactonases"/>
</dbReference>
<gene>
    <name evidence="7" type="ORF">GTA08_BOTSDO01880</name>
</gene>
<dbReference type="PANTHER" id="PTHR42978:SF2">
    <property type="entry name" value="102 KBASES UNSTABLE REGION: FROM 1 TO 119443"/>
    <property type="match status" value="1"/>
</dbReference>
<reference evidence="7" key="1">
    <citation type="submission" date="2020-04" db="EMBL/GenBank/DDBJ databases">
        <title>Genome Assembly and Annotation of Botryosphaeria dothidea sdau 11-99, a Latent Pathogen of Apple Fruit Ring Rot in China.</title>
        <authorList>
            <person name="Yu C."/>
            <person name="Diao Y."/>
            <person name="Lu Q."/>
            <person name="Zhao J."/>
            <person name="Cui S."/>
            <person name="Peng C."/>
            <person name="He B."/>
            <person name="Liu H."/>
        </authorList>
    </citation>
    <scope>NUCLEOTIDE SEQUENCE [LARGE SCALE GENOMIC DNA]</scope>
    <source>
        <strain evidence="7">Sdau11-99</strain>
    </source>
</reference>
<dbReference type="SUPFAM" id="SSF56281">
    <property type="entry name" value="Metallo-hydrolase/oxidoreductase"/>
    <property type="match status" value="1"/>
</dbReference>
<comment type="caution">
    <text evidence="7">The sequence shown here is derived from an EMBL/GenBank/DDBJ whole genome shotgun (WGS) entry which is preliminary data.</text>
</comment>
<dbReference type="AlphaFoldDB" id="A0A8H4IZD9"/>
<dbReference type="Gene3D" id="3.60.15.10">
    <property type="entry name" value="Ribonuclease Z/Hydroxyacylglutathione hydrolase-like"/>
    <property type="match status" value="1"/>
</dbReference>
<dbReference type="InterPro" id="IPR001279">
    <property type="entry name" value="Metallo-B-lactamas"/>
</dbReference>
<feature type="domain" description="Metallo-beta-lactamase" evidence="6">
    <location>
        <begin position="37"/>
        <end position="303"/>
    </location>
</feature>
<evidence type="ECO:0000313" key="8">
    <source>
        <dbReference type="Proteomes" id="UP000572817"/>
    </source>
</evidence>